<evidence type="ECO:0000313" key="8">
    <source>
        <dbReference type="EMBL" id="MBT0995396.1"/>
    </source>
</evidence>
<keyword evidence="2" id="KW-1003">Cell membrane</keyword>
<reference evidence="8 9" key="1">
    <citation type="submission" date="2021-05" db="EMBL/GenBank/DDBJ databases">
        <title>Description of Cellulomonas sp. DKR-3 sp. nov.</title>
        <authorList>
            <person name="Dahal R.H."/>
            <person name="Chaudhary D.K."/>
        </authorList>
    </citation>
    <scope>NUCLEOTIDE SEQUENCE [LARGE SCALE GENOMIC DNA]</scope>
    <source>
        <strain evidence="8 9">DKR-3</strain>
    </source>
</reference>
<dbReference type="InterPro" id="IPR052053">
    <property type="entry name" value="IM_YidH-like"/>
</dbReference>
<organism evidence="8 9">
    <name type="scientific">Cellulomonas fulva</name>
    <dbReference type="NCBI Taxonomy" id="2835530"/>
    <lineage>
        <taxon>Bacteria</taxon>
        <taxon>Bacillati</taxon>
        <taxon>Actinomycetota</taxon>
        <taxon>Actinomycetes</taxon>
        <taxon>Micrococcales</taxon>
        <taxon>Cellulomonadaceae</taxon>
        <taxon>Cellulomonas</taxon>
    </lineage>
</organism>
<evidence type="ECO:0000256" key="1">
    <source>
        <dbReference type="ARBA" id="ARBA00004651"/>
    </source>
</evidence>
<gene>
    <name evidence="8" type="ORF">KIN34_13990</name>
</gene>
<comment type="subcellular location">
    <subcellularLocation>
        <location evidence="1">Cell membrane</location>
        <topology evidence="1">Multi-pass membrane protein</topology>
    </subcellularLocation>
</comment>
<feature type="transmembrane region" description="Helical" evidence="6">
    <location>
        <begin position="104"/>
        <end position="123"/>
    </location>
</feature>
<evidence type="ECO:0000256" key="5">
    <source>
        <dbReference type="ARBA" id="ARBA00023136"/>
    </source>
</evidence>
<dbReference type="PANTHER" id="PTHR34187:SF2">
    <property type="entry name" value="DUF202 DOMAIN-CONTAINING PROTEIN"/>
    <property type="match status" value="1"/>
</dbReference>
<comment type="caution">
    <text evidence="8">The sequence shown here is derived from an EMBL/GenBank/DDBJ whole genome shotgun (WGS) entry which is preliminary data.</text>
</comment>
<dbReference type="Proteomes" id="UP000722125">
    <property type="component" value="Unassembled WGS sequence"/>
</dbReference>
<keyword evidence="5 6" id="KW-0472">Membrane</keyword>
<sequence length="124" mass="13328">MSSDRAPRRFPAWVYGTGQEPDARFSMANERTFLAWVRTALALLAGGVALEALELPVQEDLRFAAALLLVTLGALTPLMAWWAWARAERAVREGRPLPAPAGFAVLVVGVCVAGALVLVGMLVR</sequence>
<name>A0ABS5U252_9CELL</name>
<dbReference type="EMBL" id="JAHBOH010000002">
    <property type="protein sequence ID" value="MBT0995396.1"/>
    <property type="molecule type" value="Genomic_DNA"/>
</dbReference>
<accession>A0ABS5U252</accession>
<keyword evidence="9" id="KW-1185">Reference proteome</keyword>
<feature type="transmembrane region" description="Helical" evidence="6">
    <location>
        <begin position="33"/>
        <end position="53"/>
    </location>
</feature>
<evidence type="ECO:0000256" key="6">
    <source>
        <dbReference type="SAM" id="Phobius"/>
    </source>
</evidence>
<keyword evidence="4 6" id="KW-1133">Transmembrane helix</keyword>
<dbReference type="RefSeq" id="WP_214352311.1">
    <property type="nucleotide sequence ID" value="NZ_JAHBOH010000002.1"/>
</dbReference>
<dbReference type="Pfam" id="PF02656">
    <property type="entry name" value="DUF202"/>
    <property type="match status" value="1"/>
</dbReference>
<evidence type="ECO:0000256" key="4">
    <source>
        <dbReference type="ARBA" id="ARBA00022989"/>
    </source>
</evidence>
<feature type="transmembrane region" description="Helical" evidence="6">
    <location>
        <begin position="65"/>
        <end position="84"/>
    </location>
</feature>
<evidence type="ECO:0000259" key="7">
    <source>
        <dbReference type="Pfam" id="PF02656"/>
    </source>
</evidence>
<keyword evidence="3 6" id="KW-0812">Transmembrane</keyword>
<evidence type="ECO:0000313" key="9">
    <source>
        <dbReference type="Proteomes" id="UP000722125"/>
    </source>
</evidence>
<evidence type="ECO:0000256" key="2">
    <source>
        <dbReference type="ARBA" id="ARBA00022475"/>
    </source>
</evidence>
<dbReference type="InterPro" id="IPR003807">
    <property type="entry name" value="DUF202"/>
</dbReference>
<dbReference type="PANTHER" id="PTHR34187">
    <property type="entry name" value="FGR18P"/>
    <property type="match status" value="1"/>
</dbReference>
<protein>
    <submittedName>
        <fullName evidence="8">DUF202 domain-containing protein</fullName>
    </submittedName>
</protein>
<proteinExistence type="predicted"/>
<evidence type="ECO:0000256" key="3">
    <source>
        <dbReference type="ARBA" id="ARBA00022692"/>
    </source>
</evidence>
<feature type="domain" description="DUF202" evidence="7">
    <location>
        <begin position="24"/>
        <end position="90"/>
    </location>
</feature>